<dbReference type="Pfam" id="PF22929">
    <property type="entry name" value="INTS1_INTS2-bd"/>
    <property type="match status" value="1"/>
</dbReference>
<evidence type="ECO:0000313" key="6">
    <source>
        <dbReference type="EMBL" id="JAS41428.1"/>
    </source>
</evidence>
<evidence type="ECO:0000256" key="1">
    <source>
        <dbReference type="SAM" id="MobiDB-lite"/>
    </source>
</evidence>
<organism evidence="6">
    <name type="scientific">Cuerna arida</name>
    <dbReference type="NCBI Taxonomy" id="1464854"/>
    <lineage>
        <taxon>Eukaryota</taxon>
        <taxon>Metazoa</taxon>
        <taxon>Ecdysozoa</taxon>
        <taxon>Arthropoda</taxon>
        <taxon>Hexapoda</taxon>
        <taxon>Insecta</taxon>
        <taxon>Pterygota</taxon>
        <taxon>Neoptera</taxon>
        <taxon>Paraneoptera</taxon>
        <taxon>Hemiptera</taxon>
        <taxon>Auchenorrhyncha</taxon>
        <taxon>Membracoidea</taxon>
        <taxon>Cicadellidae</taxon>
        <taxon>Cicadellinae</taxon>
        <taxon>Proconiini</taxon>
        <taxon>Cuerna</taxon>
    </lineage>
</organism>
<dbReference type="GO" id="GO:0034474">
    <property type="term" value="P:U2 snRNA 3'-end processing"/>
    <property type="evidence" value="ECO:0007669"/>
    <property type="project" value="InterPro"/>
</dbReference>
<sequence>MDRGKSGSGRGGKSKIPQHPAEVYALGSKTGNEAKRAVPVPHSKPGPSHPLAGDRKREGVQPTTLLPPKKAKLTHSSTVVSGGIVRSSSVTAQDNSDAWEAFALDFDPPEFISLISDASVVNDHEKVIGYICGAVRTLKQQRFKPDASIIQSLLYLCKIKAPIFTNEYIMSALCSVLRRDPSYTFKSKNALLPVLATNMLMRAYQDSKRWPQIFVKLYIEDSLGERLWVDQEYCKSFVDNILTAFSTKPAPVMEPEGRPELAEDPDNITLLAGPASLLAKEYNEYIPVFNRFSMNQEAVEATVLEIVRENLNRRQAPDNITRNFLKLLASAAGLVEVRVLVSTRLEVWLQNPKLLRPAQELLMAVCVNCTGHTQKDVEVISALVKIRLKSKAVVNYYLACIRELITAHSDNLATVLKHTIYNELSQSRNPNNLAMLSVMFQYEPDAAATILADIFQELLMNRDDYLRPLRALLREIWRTLRSDLNLAAFSRSLMSQTEPLPRDCEFSQRAFSATADLITLCMFLATATFARPDKKDQLPTPEKMQMTVAGIQNDAVWWLQETALRIYRPSATEFVHALHKVLLMEQLDQYYKLDNWPPENDRMQFMRLASEVPLQQHILLRVMMIGLSKEHPLPPPDALELADQLVKRAANIPPNDKMPMLLVDKLEIFDLVFNLCAYHHPENIDLPVGYAPPTLAITNLYWKGWGLLLVLCAHNPNTVGEEGWSKYPTLRVLMEMCITNHFVFPPIPDELQRLSVEKEAILQFETHLAAASTKMEITEQSSLLLSQLMSMDVKGDARRPSPVVLEQLMALNTSLRLGHLLCRSRQPDFLLDIIQHQGASQSMPWLADLVHSSDASLNHLPVQCLCEFLLCSSARQQQKYQQLLSHLQSILSEATQDPEIVCEVLDYFMRRLSAARNREHAIAGLKLVLGCSEEEVEEGREDASWLQKQLPLLPHFLEARPQIVQALRSACLIESDPSLVVSYLSFLANHSSTDINEMTDLVVDMATLIVERSTIINAIIPSQDEPNAGLDAFLSMFHSYLLKAREPEREAYTWSESQDQILVTWPSGEQCTLFILVVHAMVIILTMGPQCVTLAAEYQQLLDAWFPLNKEDTPKAFLVDTSEEALLIPDWLKLRMIRSRVPRLVNAALTDLEPQQLILFIQSFGIPVSSMSKLLETLDQAVLADEVSVGEAVQDKAYMIQLVEVQHRRGAVGGETFARVLGVQDPIRPPDTDVIAISPVDISTEVRPPDLPPPIQLTETTVTSVVEQLFLMSEDSTDRHLSREIFLTLQKTLSSELSKCTKVKETPRILKVLVIFLMRRTSLDRSLVRAVVSRPHIACPLFRLLTAVSRPDLLPMMLLVARVVLTEALRAPRAKPLVGILKSFIQKHENRDLSLMRATASTENPKKMLGETALSRLEATGRVLLESQSLRVHGTQNLVQALSTLLQTSDNRKGLLIDWLVELEPEIVSTSASAQLDLLFSRGEFMCRPFLLTLLAHHASWATLHHCTKRLLDPAVVSKNDPSAVLDFLIALTCNPKLLQGREKYTPKHGAIEDILGLPLAQLLCIADYIVEEAVQLNDVKVAVDKMNLRLSLLAPHADQETLSALIKHLSENAGKPTGKQSEMCRQLLVQLYLRVPSIITQLSESELTKYLSNSPVSVMGSSVLDSMSHTLLTALTATPPSKDWQKRAGDLELATRKMAATHPLLVLRQLTMLSAALRGRVHLEFPVFRSRNHLSLFTQVLGLLELLQPHLFRAEYSTALHGTFDTYFALFKHHGQMKDMGTLLNRFVSLLKAYIGYNAEEALRYLQTQAPAISELQSQNHSLGSVCIMMSGVRGGGEVLVSVPTPADTFPLHWDSILMGLKGPEVLGSLHELDKVSSGRPALLAPAVSDLCELVLSPSSSVRGLAHGLLLRHLRHAPHRALSLLPAYLSCLNCGQYEVVSSALAKLPEVVVCSQEVALSLLETVFCLGLTHNMDTVPCITRSLALLNLQTGC</sequence>
<evidence type="ECO:0000259" key="3">
    <source>
        <dbReference type="Pfam" id="PF22927"/>
    </source>
</evidence>
<dbReference type="GO" id="GO:0032039">
    <property type="term" value="C:integrator complex"/>
    <property type="evidence" value="ECO:0007669"/>
    <property type="project" value="InterPro"/>
</dbReference>
<dbReference type="PANTHER" id="PTHR21224:SF1">
    <property type="entry name" value="INTEGRATOR COMPLEX SUBUNIT 1"/>
    <property type="match status" value="1"/>
</dbReference>
<evidence type="ECO:0000259" key="5">
    <source>
        <dbReference type="Pfam" id="PF22929"/>
    </source>
</evidence>
<feature type="domain" description="Integrator complex subunit 1 R3" evidence="3">
    <location>
        <begin position="1665"/>
        <end position="1821"/>
    </location>
</feature>
<dbReference type="InterPro" id="IPR053965">
    <property type="entry name" value="INTS1_R4"/>
</dbReference>
<feature type="domain" description="Integrator complex subunit 1 R4" evidence="4">
    <location>
        <begin position="1865"/>
        <end position="1954"/>
    </location>
</feature>
<protein>
    <submittedName>
        <fullName evidence="6">Uncharacterized protein</fullName>
    </submittedName>
</protein>
<dbReference type="PANTHER" id="PTHR21224">
    <property type="entry name" value="INTEGRATOR COMPLEX SUBUNIT 1"/>
    <property type="match status" value="1"/>
</dbReference>
<feature type="compositionally biased region" description="Gly residues" evidence="1">
    <location>
        <begin position="1"/>
        <end position="11"/>
    </location>
</feature>
<dbReference type="Pfam" id="PF12432">
    <property type="entry name" value="INTS1_RP2B-bd"/>
    <property type="match status" value="1"/>
</dbReference>
<evidence type="ECO:0000259" key="4">
    <source>
        <dbReference type="Pfam" id="PF22928"/>
    </source>
</evidence>
<dbReference type="InterPro" id="IPR038902">
    <property type="entry name" value="INTS1"/>
</dbReference>
<accession>A0A1B6EU77</accession>
<feature type="region of interest" description="Disordered" evidence="1">
    <location>
        <begin position="1"/>
        <end position="62"/>
    </location>
</feature>
<name>A0A1B6EU77_9HEMI</name>
<dbReference type="InterPro" id="IPR022145">
    <property type="entry name" value="INTS1_RPB2-bd"/>
</dbReference>
<feature type="domain" description="Integrator complex subunit 1 INTS2-binding" evidence="5">
    <location>
        <begin position="903"/>
        <end position="1217"/>
    </location>
</feature>
<gene>
    <name evidence="6" type="ORF">g.23450</name>
</gene>
<dbReference type="Pfam" id="PF22928">
    <property type="entry name" value="INTS1_R4"/>
    <property type="match status" value="1"/>
</dbReference>
<proteinExistence type="predicted"/>
<dbReference type="EMBL" id="GECZ01028341">
    <property type="protein sequence ID" value="JAS41428.1"/>
    <property type="molecule type" value="Transcribed_RNA"/>
</dbReference>
<evidence type="ECO:0000259" key="2">
    <source>
        <dbReference type="Pfam" id="PF12432"/>
    </source>
</evidence>
<feature type="domain" description="Integrator complex subunit 1 RPB2-binding" evidence="2">
    <location>
        <begin position="298"/>
        <end position="452"/>
    </location>
</feature>
<dbReference type="InterPro" id="IPR053964">
    <property type="entry name" value="INT1_R3"/>
</dbReference>
<reference evidence="6" key="1">
    <citation type="submission" date="2015-11" db="EMBL/GenBank/DDBJ databases">
        <title>De novo transcriptome assembly of four potential Pierce s Disease insect vectors from Arizona vineyards.</title>
        <authorList>
            <person name="Tassone E.E."/>
        </authorList>
    </citation>
    <scope>NUCLEOTIDE SEQUENCE</scope>
</reference>
<dbReference type="Pfam" id="PF22927">
    <property type="entry name" value="INT1_R3"/>
    <property type="match status" value="1"/>
</dbReference>
<dbReference type="InterPro" id="IPR053966">
    <property type="entry name" value="INTS1_INTS2-bd"/>
</dbReference>